<dbReference type="AlphaFoldDB" id="A0A9R1WBN1"/>
<feature type="domain" description="C2H2-type" evidence="3">
    <location>
        <begin position="284"/>
        <end position="306"/>
    </location>
</feature>
<dbReference type="Pfam" id="PF13912">
    <property type="entry name" value="zf-C2H2_6"/>
    <property type="match status" value="3"/>
</dbReference>
<feature type="compositionally biased region" description="Low complexity" evidence="2">
    <location>
        <begin position="91"/>
        <end position="104"/>
    </location>
</feature>
<dbReference type="PROSITE" id="PS00028">
    <property type="entry name" value="ZINC_FINGER_C2H2_1"/>
    <property type="match status" value="3"/>
</dbReference>
<organism evidence="4 5">
    <name type="scientific">Lactuca sativa</name>
    <name type="common">Garden lettuce</name>
    <dbReference type="NCBI Taxonomy" id="4236"/>
    <lineage>
        <taxon>Eukaryota</taxon>
        <taxon>Viridiplantae</taxon>
        <taxon>Streptophyta</taxon>
        <taxon>Embryophyta</taxon>
        <taxon>Tracheophyta</taxon>
        <taxon>Spermatophyta</taxon>
        <taxon>Magnoliopsida</taxon>
        <taxon>eudicotyledons</taxon>
        <taxon>Gunneridae</taxon>
        <taxon>Pentapetalae</taxon>
        <taxon>asterids</taxon>
        <taxon>campanulids</taxon>
        <taxon>Asterales</taxon>
        <taxon>Asteraceae</taxon>
        <taxon>Cichorioideae</taxon>
        <taxon>Cichorieae</taxon>
        <taxon>Lactucinae</taxon>
        <taxon>Lactuca</taxon>
    </lineage>
</organism>
<feature type="domain" description="C2H2-type" evidence="3">
    <location>
        <begin position="234"/>
        <end position="256"/>
    </location>
</feature>
<dbReference type="InterPro" id="IPR036236">
    <property type="entry name" value="Znf_C2H2_sf"/>
</dbReference>
<evidence type="ECO:0000259" key="3">
    <source>
        <dbReference type="PROSITE" id="PS50157"/>
    </source>
</evidence>
<feature type="region of interest" description="Disordered" evidence="2">
    <location>
        <begin position="150"/>
        <end position="180"/>
    </location>
</feature>
<dbReference type="Gene3D" id="3.30.160.60">
    <property type="entry name" value="Classic Zinc Finger"/>
    <property type="match status" value="1"/>
</dbReference>
<feature type="domain" description="C2H2-type" evidence="3">
    <location>
        <begin position="50"/>
        <end position="77"/>
    </location>
</feature>
<sequence>MLVTYSSPSSISCYTARERNKDRTSVPVQRETAHTYYTHTACRISSMEGRMCKICNKVFSNGRALGGHMRSHLVTLPIPWKKPIHALQLSSRTTTDSTTSASLSCDHSEDDEDQEKILMYGLRENPKRSFRVADPEFMDHGGSGFVLQEDRESETEVNRKMNPTRKRSKRARVTRSVKEPSLSTDLEPVIMSSVSDHINSAEEDVALCLMMLSRDVLSFINSGESNPSQNRSKYQCETCDKVFDSFQALGGHKTSHRKIDNDFAFSGGGNKSRKNVAQDDGKLHECPYCYRVFGSGQALGGHKRSHVLGSSTTTASDSFGGKGDASVNLVNSTKAQGNLVIIDLNLPAPTEDEENSAVSDAEFYQSPLHL</sequence>
<dbReference type="PANTHER" id="PTHR46326:SF2">
    <property type="entry name" value="ZINC FINGER PROTEIN ZAT1-RELATED"/>
    <property type="match status" value="1"/>
</dbReference>
<name>A0A9R1WBN1_LACSA</name>
<dbReference type="PANTHER" id="PTHR46326">
    <property type="entry name" value="ZINC FINGER PROTEIN ZAT1-RELATED"/>
    <property type="match status" value="1"/>
</dbReference>
<keyword evidence="1" id="KW-0863">Zinc-finger</keyword>
<proteinExistence type="predicted"/>
<keyword evidence="1" id="KW-0862">Zinc</keyword>
<dbReference type="GO" id="GO:0008270">
    <property type="term" value="F:zinc ion binding"/>
    <property type="evidence" value="ECO:0007669"/>
    <property type="project" value="UniProtKB-KW"/>
</dbReference>
<dbReference type="SMART" id="SM00355">
    <property type="entry name" value="ZnF_C2H2"/>
    <property type="match status" value="3"/>
</dbReference>
<accession>A0A9R1WBN1</accession>
<evidence type="ECO:0000313" key="4">
    <source>
        <dbReference type="EMBL" id="KAJ0219510.1"/>
    </source>
</evidence>
<comment type="caution">
    <text evidence="4">The sequence shown here is derived from an EMBL/GenBank/DDBJ whole genome shotgun (WGS) entry which is preliminary data.</text>
</comment>
<protein>
    <recommendedName>
        <fullName evidence="3">C2H2-type domain-containing protein</fullName>
    </recommendedName>
</protein>
<keyword evidence="1" id="KW-0479">Metal-binding</keyword>
<reference evidence="4 5" key="1">
    <citation type="journal article" date="2017" name="Nat. Commun.">
        <title>Genome assembly with in vitro proximity ligation data and whole-genome triplication in lettuce.</title>
        <authorList>
            <person name="Reyes-Chin-Wo S."/>
            <person name="Wang Z."/>
            <person name="Yang X."/>
            <person name="Kozik A."/>
            <person name="Arikit S."/>
            <person name="Song C."/>
            <person name="Xia L."/>
            <person name="Froenicke L."/>
            <person name="Lavelle D.O."/>
            <person name="Truco M.J."/>
            <person name="Xia R."/>
            <person name="Zhu S."/>
            <person name="Xu C."/>
            <person name="Xu H."/>
            <person name="Xu X."/>
            <person name="Cox K."/>
            <person name="Korf I."/>
            <person name="Meyers B.C."/>
            <person name="Michelmore R.W."/>
        </authorList>
    </citation>
    <scope>NUCLEOTIDE SEQUENCE [LARGE SCALE GENOMIC DNA]</scope>
    <source>
        <strain evidence="5">cv. Salinas</strain>
        <tissue evidence="4">Seedlings</tissue>
    </source>
</reference>
<dbReference type="Proteomes" id="UP000235145">
    <property type="component" value="Unassembled WGS sequence"/>
</dbReference>
<feature type="compositionally biased region" description="Basic residues" evidence="2">
    <location>
        <begin position="162"/>
        <end position="175"/>
    </location>
</feature>
<dbReference type="InterPro" id="IPR013087">
    <property type="entry name" value="Znf_C2H2_type"/>
</dbReference>
<evidence type="ECO:0000256" key="1">
    <source>
        <dbReference type="PROSITE-ProRule" id="PRU00042"/>
    </source>
</evidence>
<evidence type="ECO:0000256" key="2">
    <source>
        <dbReference type="SAM" id="MobiDB-lite"/>
    </source>
</evidence>
<gene>
    <name evidence="4" type="ORF">LSAT_V11C300101390</name>
</gene>
<dbReference type="EMBL" id="NBSK02000003">
    <property type="protein sequence ID" value="KAJ0219510.1"/>
    <property type="molecule type" value="Genomic_DNA"/>
</dbReference>
<dbReference type="PROSITE" id="PS50157">
    <property type="entry name" value="ZINC_FINGER_C2H2_2"/>
    <property type="match status" value="3"/>
</dbReference>
<dbReference type="InterPro" id="IPR044303">
    <property type="entry name" value="ZAT1/4/9"/>
</dbReference>
<feature type="compositionally biased region" description="Basic and acidic residues" evidence="2">
    <location>
        <begin position="150"/>
        <end position="159"/>
    </location>
</feature>
<keyword evidence="5" id="KW-1185">Reference proteome</keyword>
<dbReference type="OrthoDB" id="9411774at2759"/>
<dbReference type="GO" id="GO:0006355">
    <property type="term" value="P:regulation of DNA-templated transcription"/>
    <property type="evidence" value="ECO:0007669"/>
    <property type="project" value="InterPro"/>
</dbReference>
<dbReference type="SUPFAM" id="SSF57667">
    <property type="entry name" value="beta-beta-alpha zinc fingers"/>
    <property type="match status" value="1"/>
</dbReference>
<evidence type="ECO:0000313" key="5">
    <source>
        <dbReference type="Proteomes" id="UP000235145"/>
    </source>
</evidence>
<feature type="region of interest" description="Disordered" evidence="2">
    <location>
        <begin position="91"/>
        <end position="111"/>
    </location>
</feature>